<dbReference type="FunFam" id="1.20.1270.50:FF:000004">
    <property type="entry name" value="alpha-mannosidase 2C1 isoform X1"/>
    <property type="match status" value="1"/>
</dbReference>
<evidence type="ECO:0000313" key="6">
    <source>
        <dbReference type="WBParaSite" id="ASIM_0001742401-mRNA-1"/>
    </source>
</evidence>
<dbReference type="InterPro" id="IPR054723">
    <property type="entry name" value="Ams1-like_N"/>
</dbReference>
<gene>
    <name evidence="4" type="ORF">ASIM_LOCUS16831</name>
</gene>
<proteinExistence type="predicted"/>
<dbReference type="InterPro" id="IPR011330">
    <property type="entry name" value="Glyco_hydro/deAcase_b/a-brl"/>
</dbReference>
<keyword evidence="5" id="KW-1185">Reference proteome</keyword>
<evidence type="ECO:0000256" key="2">
    <source>
        <dbReference type="ARBA" id="ARBA00023295"/>
    </source>
</evidence>
<dbReference type="InterPro" id="IPR015341">
    <property type="entry name" value="Glyco_hydro_38_cen"/>
</dbReference>
<dbReference type="InterPro" id="IPR028995">
    <property type="entry name" value="Glyco_hydro_57/38_cen_sf"/>
</dbReference>
<dbReference type="Pfam" id="PF09261">
    <property type="entry name" value="Alpha-mann_mid"/>
    <property type="match status" value="1"/>
</dbReference>
<dbReference type="GO" id="GO:0004559">
    <property type="term" value="F:alpha-mannosidase activity"/>
    <property type="evidence" value="ECO:0007669"/>
    <property type="project" value="InterPro"/>
</dbReference>
<dbReference type="FunFam" id="3.20.110.10:FF:000002">
    <property type="entry name" value="alpha-mannosidase 2C1 isoform X1"/>
    <property type="match status" value="1"/>
</dbReference>
<dbReference type="Proteomes" id="UP000267096">
    <property type="component" value="Unassembled WGS sequence"/>
</dbReference>
<dbReference type="SUPFAM" id="SSF88688">
    <property type="entry name" value="Families 57/38 glycoside transferase middle domain"/>
    <property type="match status" value="1"/>
</dbReference>
<dbReference type="InterPro" id="IPR000602">
    <property type="entry name" value="Glyco_hydro_38_N"/>
</dbReference>
<dbReference type="SMART" id="SM00872">
    <property type="entry name" value="Alpha-mann_mid"/>
    <property type="match status" value="1"/>
</dbReference>
<feature type="domain" description="Glycoside hydrolase family 38 central" evidence="3">
    <location>
        <begin position="532"/>
        <end position="607"/>
    </location>
</feature>
<dbReference type="Gene3D" id="1.20.1270.50">
    <property type="entry name" value="Glycoside hydrolase family 38, central domain"/>
    <property type="match status" value="1"/>
</dbReference>
<dbReference type="SUPFAM" id="SSF88713">
    <property type="entry name" value="Glycoside hydrolase/deacetylase"/>
    <property type="match status" value="1"/>
</dbReference>
<accession>A0A0M3K8Y3</accession>
<dbReference type="Pfam" id="PF01074">
    <property type="entry name" value="Glyco_hydro_38N"/>
    <property type="match status" value="1"/>
</dbReference>
<dbReference type="GO" id="GO:0009313">
    <property type="term" value="P:oligosaccharide catabolic process"/>
    <property type="evidence" value="ECO:0007669"/>
    <property type="project" value="TreeGrafter"/>
</dbReference>
<dbReference type="EMBL" id="UYRR01033459">
    <property type="protein sequence ID" value="VDK58819.1"/>
    <property type="molecule type" value="Genomic_DNA"/>
</dbReference>
<dbReference type="OrthoDB" id="10261055at2759"/>
<evidence type="ECO:0000256" key="1">
    <source>
        <dbReference type="ARBA" id="ARBA00022801"/>
    </source>
</evidence>
<reference evidence="6" key="1">
    <citation type="submission" date="2017-02" db="UniProtKB">
        <authorList>
            <consortium name="WormBaseParasite"/>
        </authorList>
    </citation>
    <scope>IDENTIFICATION</scope>
</reference>
<dbReference type="PANTHER" id="PTHR46017">
    <property type="entry name" value="ALPHA-MANNOSIDASE 2C1"/>
    <property type="match status" value="1"/>
</dbReference>
<dbReference type="Pfam" id="PF22907">
    <property type="entry name" value="Ams1-like_1st"/>
    <property type="match status" value="1"/>
</dbReference>
<dbReference type="PANTHER" id="PTHR46017:SF1">
    <property type="entry name" value="ALPHA-MANNOSIDASE 2C1"/>
    <property type="match status" value="1"/>
</dbReference>
<dbReference type="InterPro" id="IPR027291">
    <property type="entry name" value="Glyco_hydro_38_N_sf"/>
</dbReference>
<organism evidence="6">
    <name type="scientific">Anisakis simplex</name>
    <name type="common">Herring worm</name>
    <dbReference type="NCBI Taxonomy" id="6269"/>
    <lineage>
        <taxon>Eukaryota</taxon>
        <taxon>Metazoa</taxon>
        <taxon>Ecdysozoa</taxon>
        <taxon>Nematoda</taxon>
        <taxon>Chromadorea</taxon>
        <taxon>Rhabditida</taxon>
        <taxon>Spirurina</taxon>
        <taxon>Ascaridomorpha</taxon>
        <taxon>Ascaridoidea</taxon>
        <taxon>Anisakidae</taxon>
        <taxon>Anisakis</taxon>
        <taxon>Anisakis simplex complex</taxon>
    </lineage>
</organism>
<name>A0A0M3K8Y3_ANISI</name>
<dbReference type="WBParaSite" id="ASIM_0001742401-mRNA-1">
    <property type="protein sequence ID" value="ASIM_0001742401-mRNA-1"/>
    <property type="gene ID" value="ASIM_0001742401"/>
</dbReference>
<protein>
    <submittedName>
        <fullName evidence="6">Alpha-mannosidase 2C1 (inferred by orthology to a human protein)</fullName>
    </submittedName>
</protein>
<evidence type="ECO:0000313" key="5">
    <source>
        <dbReference type="Proteomes" id="UP000267096"/>
    </source>
</evidence>
<evidence type="ECO:0000313" key="4">
    <source>
        <dbReference type="EMBL" id="VDK58819.1"/>
    </source>
</evidence>
<evidence type="ECO:0000259" key="3">
    <source>
        <dbReference type="SMART" id="SM00872"/>
    </source>
</evidence>
<dbReference type="AlphaFoldDB" id="A0A0M3K8Y3"/>
<dbReference type="Gene3D" id="3.20.110.10">
    <property type="entry name" value="Glycoside hydrolase 38, N terminal domain"/>
    <property type="match status" value="1"/>
</dbReference>
<reference evidence="4 5" key="2">
    <citation type="submission" date="2018-11" db="EMBL/GenBank/DDBJ databases">
        <authorList>
            <consortium name="Pathogen Informatics"/>
        </authorList>
    </citation>
    <scope>NUCLEOTIDE SEQUENCE [LARGE SCALE GENOMIC DNA]</scope>
</reference>
<keyword evidence="2" id="KW-0326">Glycosidase</keyword>
<keyword evidence="1" id="KW-0378">Hydrolase</keyword>
<sequence length="635" mass="73431">MFSTQSADNTERQHYRYKAPLFKDERCTFERIEKFISNEYFVDCNLRGRLYGSSIPVQIKHLDFGHRTVSFNEAVEELTKKGESVDKDFTFGPTWSTHWFQVDTDIPKKWHKKDLLLRFDTGCEALAWNLNGTPIQGISPSVNRIAIHINSTPSLQRFFVEASANDRNGDGDAGQIRPAKLDKQFQIKLADVVEYDKLVDELLIDFELLLEMANYLPKEGARRYEALYQANDMINQLIHCKFSVESKKECHQRALQFFKEANGASQLTLHAIGNCHIDTAWLWRFDETKRKCARSWSTALSLMERNDKITFAVSQAQQLVWIRKHYPTIYEDMQDRAADGRLMGVGGSWVEMDANMPSGESLIRQMLYGQRELKRIFGKYSTVFWLPDTFGYSAQLPQLIKHCGMNYFVTQKMSWSLINKFPHHSFRWFGIDGTDVLVHFPPHHYVAQITVKECLESLWNFTDRGRSKIAMMLYGHGDGGGGPDESMLKRADRLVDCDGVPKVKHSTPDEFFSELEKDVDNLCEWRGELYLELHNATYTTQSNIKRLNRILESILRDHEFVQAMIRLEGGHARSLSDEWKDLLLNQFHDVLPGTCIKEVIEDALNIYDQLLEKLTFDNGSGLKIFGYALFQFISL</sequence>
<dbReference type="InterPro" id="IPR037094">
    <property type="entry name" value="Glyco_hydro_38_cen_sf"/>
</dbReference>
<dbReference type="GO" id="GO:0006013">
    <property type="term" value="P:mannose metabolic process"/>
    <property type="evidence" value="ECO:0007669"/>
    <property type="project" value="InterPro"/>
</dbReference>